<reference evidence="1 2" key="1">
    <citation type="journal article" date="2013" name="Nat. Commun.">
        <title>The evolution and pathogenic mechanisms of the rice sheath blight pathogen.</title>
        <authorList>
            <person name="Zheng A."/>
            <person name="Lin R."/>
            <person name="Xu L."/>
            <person name="Qin P."/>
            <person name="Tang C."/>
            <person name="Ai P."/>
            <person name="Zhang D."/>
            <person name="Liu Y."/>
            <person name="Sun Z."/>
            <person name="Feng H."/>
            <person name="Wang Y."/>
            <person name="Chen Y."/>
            <person name="Liang X."/>
            <person name="Fu R."/>
            <person name="Li Q."/>
            <person name="Zhang J."/>
            <person name="Yu X."/>
            <person name="Xie Z."/>
            <person name="Ding L."/>
            <person name="Guan P."/>
            <person name="Tang J."/>
            <person name="Liang Y."/>
            <person name="Wang S."/>
            <person name="Deng Q."/>
            <person name="Li S."/>
            <person name="Zhu J."/>
            <person name="Wang L."/>
            <person name="Liu H."/>
            <person name="Li P."/>
        </authorList>
    </citation>
    <scope>NUCLEOTIDE SEQUENCE [LARGE SCALE GENOMIC DNA]</scope>
    <source>
        <strain evidence="2">AG-1 IA</strain>
    </source>
</reference>
<name>L8WZB9_THACA</name>
<dbReference type="AlphaFoldDB" id="L8WZB9"/>
<protein>
    <submittedName>
        <fullName evidence="1">Uncharacterized protein</fullName>
    </submittedName>
</protein>
<accession>L8WZB9</accession>
<keyword evidence="2" id="KW-1185">Reference proteome</keyword>
<sequence>MGLRFVNMSMIDPHLLEKQKIAHSDNAIELREHVTFLVWMYVRSDDLWKGGNPDALPAGPRVVGARVHRVLVMCVAIIYAHYTLELSNRL</sequence>
<dbReference type="EMBL" id="AFRT01000581">
    <property type="protein sequence ID" value="ELU43305.1"/>
    <property type="molecule type" value="Genomic_DNA"/>
</dbReference>
<evidence type="ECO:0000313" key="1">
    <source>
        <dbReference type="EMBL" id="ELU43305.1"/>
    </source>
</evidence>
<dbReference type="HOGENOM" id="CLU_2442384_0_0_1"/>
<gene>
    <name evidence="1" type="ORF">AG1IA_02672</name>
</gene>
<proteinExistence type="predicted"/>
<organism evidence="1 2">
    <name type="scientific">Thanatephorus cucumeris (strain AG1-IA)</name>
    <name type="common">Rice sheath blight fungus</name>
    <name type="synonym">Rhizoctonia solani</name>
    <dbReference type="NCBI Taxonomy" id="983506"/>
    <lineage>
        <taxon>Eukaryota</taxon>
        <taxon>Fungi</taxon>
        <taxon>Dikarya</taxon>
        <taxon>Basidiomycota</taxon>
        <taxon>Agaricomycotina</taxon>
        <taxon>Agaricomycetes</taxon>
        <taxon>Cantharellales</taxon>
        <taxon>Ceratobasidiaceae</taxon>
        <taxon>Rhizoctonia</taxon>
        <taxon>Rhizoctonia solani AG-1</taxon>
    </lineage>
</organism>
<evidence type="ECO:0000313" key="2">
    <source>
        <dbReference type="Proteomes" id="UP000011668"/>
    </source>
</evidence>
<dbReference type="Proteomes" id="UP000011668">
    <property type="component" value="Unassembled WGS sequence"/>
</dbReference>
<comment type="caution">
    <text evidence="1">The sequence shown here is derived from an EMBL/GenBank/DDBJ whole genome shotgun (WGS) entry which is preliminary data.</text>
</comment>